<keyword evidence="1" id="KW-1133">Transmembrane helix</keyword>
<comment type="caution">
    <text evidence="2">The sequence shown here is derived from an EMBL/GenBank/DDBJ whole genome shotgun (WGS) entry which is preliminary data.</text>
</comment>
<evidence type="ECO:0000256" key="1">
    <source>
        <dbReference type="SAM" id="Phobius"/>
    </source>
</evidence>
<organism evidence="2 3">
    <name type="scientific">Nepenthes gracilis</name>
    <name type="common">Slender pitcher plant</name>
    <dbReference type="NCBI Taxonomy" id="150966"/>
    <lineage>
        <taxon>Eukaryota</taxon>
        <taxon>Viridiplantae</taxon>
        <taxon>Streptophyta</taxon>
        <taxon>Embryophyta</taxon>
        <taxon>Tracheophyta</taxon>
        <taxon>Spermatophyta</taxon>
        <taxon>Magnoliopsida</taxon>
        <taxon>eudicotyledons</taxon>
        <taxon>Gunneridae</taxon>
        <taxon>Pentapetalae</taxon>
        <taxon>Caryophyllales</taxon>
        <taxon>Nepenthaceae</taxon>
        <taxon>Nepenthes</taxon>
    </lineage>
</organism>
<gene>
    <name evidence="2" type="ORF">Nepgr_023921</name>
</gene>
<reference evidence="2" key="1">
    <citation type="submission" date="2023-05" db="EMBL/GenBank/DDBJ databases">
        <title>Nepenthes gracilis genome sequencing.</title>
        <authorList>
            <person name="Fukushima K."/>
        </authorList>
    </citation>
    <scope>NUCLEOTIDE SEQUENCE</scope>
    <source>
        <strain evidence="2">SING2019-196</strain>
    </source>
</reference>
<evidence type="ECO:0000313" key="2">
    <source>
        <dbReference type="EMBL" id="GMH22078.1"/>
    </source>
</evidence>
<evidence type="ECO:0000313" key="3">
    <source>
        <dbReference type="Proteomes" id="UP001279734"/>
    </source>
</evidence>
<dbReference type="EMBL" id="BSYO01000024">
    <property type="protein sequence ID" value="GMH22078.1"/>
    <property type="molecule type" value="Genomic_DNA"/>
</dbReference>
<dbReference type="Proteomes" id="UP001279734">
    <property type="component" value="Unassembled WGS sequence"/>
</dbReference>
<feature type="transmembrane region" description="Helical" evidence="1">
    <location>
        <begin position="58"/>
        <end position="83"/>
    </location>
</feature>
<sequence length="104" mass="11233">MDSVILLLWIAVASSFRADRAFLAMMFACGYCGAGCSRLLLGGGRGSVRWLWNQLGPALLVLRIAGLGVWHVAEGFCFFVLLVSEQEQSAVVPCRATVGILWVS</sequence>
<keyword evidence="3" id="KW-1185">Reference proteome</keyword>
<keyword evidence="1" id="KW-0472">Membrane</keyword>
<dbReference type="AlphaFoldDB" id="A0AAD3XYA5"/>
<keyword evidence="1" id="KW-0812">Transmembrane</keyword>
<accession>A0AAD3XYA5</accession>
<proteinExistence type="predicted"/>
<name>A0AAD3XYA5_NEPGR</name>
<protein>
    <submittedName>
        <fullName evidence="2">Uncharacterized protein</fullName>
    </submittedName>
</protein>